<feature type="coiled-coil region" evidence="1">
    <location>
        <begin position="4"/>
        <end position="67"/>
    </location>
</feature>
<proteinExistence type="predicted"/>
<dbReference type="STRING" id="1009370.ALO_10284"/>
<sequence>MEDILVIQQQIDALHRRLERLLQERDGICEDMIFAGRGATTQTSADLEEIKREAEALRRRLDELTEQRGRLDPDVREASRELDELLNRYYWLWQKCAQQDQRQSEEPDMF</sequence>
<dbReference type="RefSeq" id="WP_004573335.1">
    <property type="nucleotide sequence ID" value="NZ_AFGF01000081.1"/>
</dbReference>
<accession>F7NJ04</accession>
<protein>
    <submittedName>
        <fullName evidence="2">Uncharacterized protein</fullName>
    </submittedName>
</protein>
<gene>
    <name evidence="2" type="ORF">ALO_10284</name>
</gene>
<dbReference type="InterPro" id="IPR037208">
    <property type="entry name" value="Spo0E-like_sf"/>
</dbReference>
<keyword evidence="3" id="KW-1185">Reference proteome</keyword>
<dbReference type="Proteomes" id="UP000003240">
    <property type="component" value="Unassembled WGS sequence"/>
</dbReference>
<evidence type="ECO:0000256" key="1">
    <source>
        <dbReference type="SAM" id="Coils"/>
    </source>
</evidence>
<dbReference type="SUPFAM" id="SSF140500">
    <property type="entry name" value="BAS1536-like"/>
    <property type="match status" value="1"/>
</dbReference>
<reference evidence="2 3" key="1">
    <citation type="journal article" date="2011" name="EMBO J.">
        <title>Structural diversity of bacterial flagellar motors.</title>
        <authorList>
            <person name="Chen S."/>
            <person name="Beeby M."/>
            <person name="Murphy G.E."/>
            <person name="Leadbetter J.R."/>
            <person name="Hendrixson D.R."/>
            <person name="Briegel A."/>
            <person name="Li Z."/>
            <person name="Shi J."/>
            <person name="Tocheva E.I."/>
            <person name="Muller A."/>
            <person name="Dobro M.J."/>
            <person name="Jensen G.J."/>
        </authorList>
    </citation>
    <scope>NUCLEOTIDE SEQUENCE [LARGE SCALE GENOMIC DNA]</scope>
    <source>
        <strain evidence="2 3">DSM 6540</strain>
    </source>
</reference>
<keyword evidence="1" id="KW-0175">Coiled coil</keyword>
<evidence type="ECO:0000313" key="3">
    <source>
        <dbReference type="Proteomes" id="UP000003240"/>
    </source>
</evidence>
<dbReference type="Pfam" id="PF09388">
    <property type="entry name" value="SpoOE-like"/>
    <property type="match status" value="1"/>
</dbReference>
<dbReference type="Gene3D" id="4.10.280.10">
    <property type="entry name" value="Helix-loop-helix DNA-binding domain"/>
    <property type="match status" value="1"/>
</dbReference>
<name>F7NJ04_9FIRM</name>
<dbReference type="GO" id="GO:0046983">
    <property type="term" value="F:protein dimerization activity"/>
    <property type="evidence" value="ECO:0007669"/>
    <property type="project" value="InterPro"/>
</dbReference>
<dbReference type="AlphaFoldDB" id="F7NJ04"/>
<dbReference type="GO" id="GO:0043937">
    <property type="term" value="P:regulation of sporulation"/>
    <property type="evidence" value="ECO:0007669"/>
    <property type="project" value="InterPro"/>
</dbReference>
<dbReference type="InterPro" id="IPR018540">
    <property type="entry name" value="Spo0E-like"/>
</dbReference>
<comment type="caution">
    <text evidence="2">The sequence shown here is derived from an EMBL/GenBank/DDBJ whole genome shotgun (WGS) entry which is preliminary data.</text>
</comment>
<dbReference type="EMBL" id="AFGF01000081">
    <property type="protein sequence ID" value="EGO64001.1"/>
    <property type="molecule type" value="Genomic_DNA"/>
</dbReference>
<dbReference type="InterPro" id="IPR036638">
    <property type="entry name" value="HLH_DNA-bd_sf"/>
</dbReference>
<evidence type="ECO:0000313" key="2">
    <source>
        <dbReference type="EMBL" id="EGO64001.1"/>
    </source>
</evidence>
<organism evidence="2 3">
    <name type="scientific">Acetonema longum DSM 6540</name>
    <dbReference type="NCBI Taxonomy" id="1009370"/>
    <lineage>
        <taxon>Bacteria</taxon>
        <taxon>Bacillati</taxon>
        <taxon>Bacillota</taxon>
        <taxon>Negativicutes</taxon>
        <taxon>Acetonemataceae</taxon>
        <taxon>Acetonema</taxon>
    </lineage>
</organism>